<sequence length="171" mass="17386">MKILAPLATVVAGGALAVGSGATYTSVSATTISSATSGPLTQSNSRSRAAIFDASNLQPGDVVRGGLTITNTASVPARFRLVETESTNAFGRSLSMVITDTTARRVIYAGTFGGLADGALTDLGLMGPGAATDYSFTVELDRRATNRAQGRTAAAAFEWSSVEADAATSDE</sequence>
<reference evidence="1 2" key="1">
    <citation type="submission" date="2019-11" db="EMBL/GenBank/DDBJ databases">
        <authorList>
            <person name="Li J."/>
        </authorList>
    </citation>
    <scope>NUCLEOTIDE SEQUENCE [LARGE SCALE GENOMIC DNA]</scope>
    <source>
        <strain evidence="1 2">MF47</strain>
    </source>
</reference>
<protein>
    <submittedName>
        <fullName evidence="1">Uncharacterized protein</fullName>
    </submittedName>
</protein>
<evidence type="ECO:0000313" key="2">
    <source>
        <dbReference type="Proteomes" id="UP000392064"/>
    </source>
</evidence>
<dbReference type="AlphaFoldDB" id="A0A5Q2MP36"/>
<gene>
    <name evidence="1" type="ORF">GEV26_02580</name>
</gene>
<evidence type="ECO:0000313" key="1">
    <source>
        <dbReference type="EMBL" id="QGG43126.1"/>
    </source>
</evidence>
<accession>A0A5Q2MP36</accession>
<proteinExistence type="predicted"/>
<dbReference type="Proteomes" id="UP000392064">
    <property type="component" value="Chromosome"/>
</dbReference>
<dbReference type="KEGG" id="aef:GEV26_02580"/>
<dbReference type="EMBL" id="CP045737">
    <property type="protein sequence ID" value="QGG43126.1"/>
    <property type="molecule type" value="Genomic_DNA"/>
</dbReference>
<organism evidence="1 2">
    <name type="scientific">Aeromicrobium yanjiei</name>
    <dbReference type="NCBI Taxonomy" id="2662028"/>
    <lineage>
        <taxon>Bacteria</taxon>
        <taxon>Bacillati</taxon>
        <taxon>Actinomycetota</taxon>
        <taxon>Actinomycetes</taxon>
        <taxon>Propionibacteriales</taxon>
        <taxon>Nocardioidaceae</taxon>
        <taxon>Aeromicrobium</taxon>
    </lineage>
</organism>
<keyword evidence="2" id="KW-1185">Reference proteome</keyword>
<name>A0A5Q2MP36_9ACTN</name>